<dbReference type="InterPro" id="IPR038765">
    <property type="entry name" value="Papain-like_cys_pep_sf"/>
</dbReference>
<keyword evidence="3" id="KW-1185">Reference proteome</keyword>
<dbReference type="KEGG" id="ome:OLMES_4588"/>
<proteinExistence type="predicted"/>
<dbReference type="RefSeq" id="WP_157678466.1">
    <property type="nucleotide sequence ID" value="NZ_CP021425.1"/>
</dbReference>
<dbReference type="SUPFAM" id="SSF54001">
    <property type="entry name" value="Cysteine proteinases"/>
    <property type="match status" value="1"/>
</dbReference>
<dbReference type="Proteomes" id="UP000196027">
    <property type="component" value="Chromosome"/>
</dbReference>
<dbReference type="Gene3D" id="3.10.620.30">
    <property type="match status" value="1"/>
</dbReference>
<evidence type="ECO:0000313" key="3">
    <source>
        <dbReference type="Proteomes" id="UP000196027"/>
    </source>
</evidence>
<dbReference type="AlphaFoldDB" id="A0A1Y0IGT3"/>
<feature type="domain" description="Transglutaminase-like" evidence="1">
    <location>
        <begin position="43"/>
        <end position="103"/>
    </location>
</feature>
<dbReference type="Pfam" id="PF01841">
    <property type="entry name" value="Transglut_core"/>
    <property type="match status" value="1"/>
</dbReference>
<dbReference type="OrthoDB" id="9804872at2"/>
<organism evidence="2 3">
    <name type="scientific">Oleiphilus messinensis</name>
    <dbReference type="NCBI Taxonomy" id="141451"/>
    <lineage>
        <taxon>Bacteria</taxon>
        <taxon>Pseudomonadati</taxon>
        <taxon>Pseudomonadota</taxon>
        <taxon>Gammaproteobacteria</taxon>
        <taxon>Oceanospirillales</taxon>
        <taxon>Oleiphilaceae</taxon>
        <taxon>Oleiphilus</taxon>
    </lineage>
</organism>
<gene>
    <name evidence="2" type="ORF">OLMES_4588</name>
</gene>
<protein>
    <recommendedName>
        <fullName evidence="1">Transglutaminase-like domain-containing protein</fullName>
    </recommendedName>
</protein>
<name>A0A1Y0IGT3_9GAMM</name>
<evidence type="ECO:0000259" key="1">
    <source>
        <dbReference type="Pfam" id="PF01841"/>
    </source>
</evidence>
<accession>A0A1Y0IGT3</accession>
<reference evidence="2 3" key="1">
    <citation type="submission" date="2017-05" db="EMBL/GenBank/DDBJ databases">
        <title>Genomic insights into alkan degradation activity of Oleiphilus messinensis.</title>
        <authorList>
            <person name="Kozyavkin S.A."/>
            <person name="Slesarev A.I."/>
            <person name="Golyshin P.N."/>
            <person name="Korzhenkov A."/>
            <person name="Golyshina O.N."/>
            <person name="Toshchakov S.V."/>
        </authorList>
    </citation>
    <scope>NUCLEOTIDE SEQUENCE [LARGE SCALE GENOMIC DNA]</scope>
    <source>
        <strain evidence="2 3">ME102</strain>
    </source>
</reference>
<dbReference type="InterPro" id="IPR002931">
    <property type="entry name" value="Transglutaminase-like"/>
</dbReference>
<dbReference type="EMBL" id="CP021425">
    <property type="protein sequence ID" value="ARU58584.1"/>
    <property type="molecule type" value="Genomic_DNA"/>
</dbReference>
<evidence type="ECO:0000313" key="2">
    <source>
        <dbReference type="EMBL" id="ARU58584.1"/>
    </source>
</evidence>
<sequence length="202" mass="22143">MENSREELLYATLFMDCDSVEVVQAAKKLIGSIPLNKRYERVGIAKAIIKFVKSDIRASTTGISLDPASYSASYVLYKGQGNGIQKAILLVTLARFFNIPAKLGLIELTSPDHPDALMSANLTGYADLLLEGKWKTVLLSGSMEQQDRLLTEPLHDYGTFTDVPYELIASSATLTPTSIHSTSLLLNEDMAHNDQTLEKTCA</sequence>